<dbReference type="Proteomes" id="UP001334005">
    <property type="component" value="Unassembled WGS sequence"/>
</dbReference>
<reference evidence="2 3" key="1">
    <citation type="submission" date="2024-03" db="EMBL/GenBank/DDBJ databases">
        <title>Two novel Raoultella species associated with bleeding cankers of broadleaf hosts, Raoultella scottia sp. nov. and Raoultella lignicola sp. nov.</title>
        <authorList>
            <person name="Brady C.L."/>
        </authorList>
    </citation>
    <scope>NUCLEOTIDE SEQUENCE [LARGE SCALE GENOMIC DNA]</scope>
    <source>
        <strain evidence="2 3">BAC 10a-01-01</strain>
    </source>
</reference>
<keyword evidence="1" id="KW-0812">Transmembrane</keyword>
<evidence type="ECO:0008006" key="4">
    <source>
        <dbReference type="Google" id="ProtNLM"/>
    </source>
</evidence>
<comment type="caution">
    <text evidence="2">The sequence shown here is derived from an EMBL/GenBank/DDBJ whole genome shotgun (WGS) entry which is preliminary data.</text>
</comment>
<keyword evidence="1" id="KW-1133">Transmembrane helix</keyword>
<keyword evidence="3" id="KW-1185">Reference proteome</keyword>
<sequence>MNMRIREVKFINERSKCQIYWLLMCLSFAAGLFFVFISYAVAFSSLKNLGDYKKDFYKRQYNALTILPDVNLDMNLLTHKLIVSDRLRGIADDTIARIATAKVNQYLNNVGRQCKSDGSDNGNAAFVSCAGHLIGQHFYYTPAIEVSNNYALNRSDCDTNTYLLMDAAHLHGIDAYIIYAPSHAFFAWKDSTGHFQYWETTSSNNKGEVPELSHDFYEKNFSPSYYTPFNGVRVEDIYSTLTYAISNIKPDLDAMYKKYPGDAFVSSWYYYEKAVNHKLTKNDARILLDLLQVDITSSDKRYALVQYFMSVNDHNRALEIFKTIGLKRCAEDCFQTGVDLGLKRYQYSQSLFDWYSGKLKSKFNNNIRSNVGDFFKGLALAVMGGGFIIISIIGSAILLIRKKKIKACITKQIDR</sequence>
<accession>A0ABU8Z6B5</accession>
<gene>
    <name evidence="2" type="ORF">QFI66_013015</name>
</gene>
<evidence type="ECO:0000313" key="3">
    <source>
        <dbReference type="Proteomes" id="UP001334005"/>
    </source>
</evidence>
<feature type="transmembrane region" description="Helical" evidence="1">
    <location>
        <begin position="20"/>
        <end position="42"/>
    </location>
</feature>
<keyword evidence="1" id="KW-0472">Membrane</keyword>
<proteinExistence type="predicted"/>
<feature type="transmembrane region" description="Helical" evidence="1">
    <location>
        <begin position="378"/>
        <end position="400"/>
    </location>
</feature>
<organism evidence="2 3">
    <name type="scientific">Raoultella scottii</name>
    <dbReference type="NCBI Taxonomy" id="3040937"/>
    <lineage>
        <taxon>Bacteria</taxon>
        <taxon>Pseudomonadati</taxon>
        <taxon>Pseudomonadota</taxon>
        <taxon>Gammaproteobacteria</taxon>
        <taxon>Enterobacterales</taxon>
        <taxon>Enterobacteriaceae</taxon>
        <taxon>Klebsiella/Raoultella group</taxon>
        <taxon>Raoultella</taxon>
    </lineage>
</organism>
<evidence type="ECO:0000256" key="1">
    <source>
        <dbReference type="SAM" id="Phobius"/>
    </source>
</evidence>
<dbReference type="RefSeq" id="WP_331834768.1">
    <property type="nucleotide sequence ID" value="NZ_JARXNH020000054.1"/>
</dbReference>
<evidence type="ECO:0000313" key="2">
    <source>
        <dbReference type="EMBL" id="MEK0249022.1"/>
    </source>
</evidence>
<dbReference type="EMBL" id="JARXNH020000054">
    <property type="protein sequence ID" value="MEK0249022.1"/>
    <property type="molecule type" value="Genomic_DNA"/>
</dbReference>
<name>A0ABU8Z6B5_9ENTR</name>
<protein>
    <recommendedName>
        <fullName evidence="4">Transglutaminase-like domain-containing protein</fullName>
    </recommendedName>
</protein>